<protein>
    <recommendedName>
        <fullName evidence="1">Stage 0 sporulation protein A homolog</fullName>
    </recommendedName>
</protein>
<dbReference type="GO" id="GO:0006935">
    <property type="term" value="P:chemotaxis"/>
    <property type="evidence" value="ECO:0007669"/>
    <property type="project" value="InterPro"/>
</dbReference>
<dbReference type="SMART" id="SM00260">
    <property type="entry name" value="CheW"/>
    <property type="match status" value="1"/>
</dbReference>
<dbReference type="Gene3D" id="2.30.30.40">
    <property type="entry name" value="SH3 Domains"/>
    <property type="match status" value="1"/>
</dbReference>
<evidence type="ECO:0000256" key="1">
    <source>
        <dbReference type="ARBA" id="ARBA00018672"/>
    </source>
</evidence>
<feature type="modified residue" description="4-aspartylphosphate" evidence="3">
    <location>
        <position position="230"/>
    </location>
</feature>
<feature type="domain" description="CheW-like" evidence="5">
    <location>
        <begin position="13"/>
        <end position="149"/>
    </location>
</feature>
<name>A0A6M0T3N9_CLOBO</name>
<dbReference type="SMART" id="SM00448">
    <property type="entry name" value="REC"/>
    <property type="match status" value="1"/>
</dbReference>
<evidence type="ECO:0000259" key="4">
    <source>
        <dbReference type="PROSITE" id="PS50110"/>
    </source>
</evidence>
<dbReference type="Pfam" id="PF00072">
    <property type="entry name" value="Response_reg"/>
    <property type="match status" value="1"/>
</dbReference>
<evidence type="ECO:0000259" key="5">
    <source>
        <dbReference type="PROSITE" id="PS50851"/>
    </source>
</evidence>
<dbReference type="SUPFAM" id="SSF50341">
    <property type="entry name" value="CheW-like"/>
    <property type="match status" value="1"/>
</dbReference>
<dbReference type="PIRSF" id="PIRSF002867">
    <property type="entry name" value="CheV"/>
    <property type="match status" value="1"/>
</dbReference>
<dbReference type="SUPFAM" id="SSF52172">
    <property type="entry name" value="CheY-like"/>
    <property type="match status" value="1"/>
</dbReference>
<accession>A0A6M0T3N9</accession>
<evidence type="ECO:0000256" key="3">
    <source>
        <dbReference type="PROSITE-ProRule" id="PRU00169"/>
    </source>
</evidence>
<dbReference type="InterPro" id="IPR002545">
    <property type="entry name" value="CheW-lke_dom"/>
</dbReference>
<dbReference type="InterPro" id="IPR011006">
    <property type="entry name" value="CheY-like_superfamily"/>
</dbReference>
<evidence type="ECO:0000313" key="6">
    <source>
        <dbReference type="EMBL" id="NFA61973.1"/>
    </source>
</evidence>
<evidence type="ECO:0000256" key="2">
    <source>
        <dbReference type="ARBA" id="ARBA00024867"/>
    </source>
</evidence>
<dbReference type="InterPro" id="IPR036061">
    <property type="entry name" value="CheW-like_dom_sf"/>
</dbReference>
<dbReference type="GO" id="GO:0000160">
    <property type="term" value="P:phosphorelay signal transduction system"/>
    <property type="evidence" value="ECO:0007669"/>
    <property type="project" value="InterPro"/>
</dbReference>
<evidence type="ECO:0000313" key="7">
    <source>
        <dbReference type="Proteomes" id="UP000473089"/>
    </source>
</evidence>
<gene>
    <name evidence="6" type="ORF">EXM42_16815</name>
</gene>
<feature type="domain" description="Response regulatory" evidence="4">
    <location>
        <begin position="170"/>
        <end position="297"/>
    </location>
</feature>
<dbReference type="PROSITE" id="PS50851">
    <property type="entry name" value="CHEW"/>
    <property type="match status" value="1"/>
</dbReference>
<dbReference type="AlphaFoldDB" id="A0A6M0T3N9"/>
<dbReference type="InterPro" id="IPR024181">
    <property type="entry name" value="Chemotax_regulator_CheV"/>
</dbReference>
<dbReference type="Proteomes" id="UP000473089">
    <property type="component" value="Unassembled WGS sequence"/>
</dbReference>
<comment type="function">
    <text evidence="2">May play the central regulatory role in sporulation. It may be an element of the effector pathway responsible for the activation of sporulation genes in response to nutritional stress. Spo0A may act in concert with spo0H (a sigma factor) to control the expression of some genes that are critical to the sporulation process.</text>
</comment>
<comment type="caution">
    <text evidence="6">The sequence shown here is derived from an EMBL/GenBank/DDBJ whole genome shotgun (WGS) entry which is preliminary data.</text>
</comment>
<reference evidence="6 7" key="1">
    <citation type="submission" date="2019-02" db="EMBL/GenBank/DDBJ databases">
        <title>Genome sequencing of Clostridium botulinum clinical isolates.</title>
        <authorList>
            <person name="Brunt J."/>
            <person name="Van Vliet A.H.M."/>
            <person name="Stringer S.C."/>
            <person name="Grant K.A."/>
            <person name="Carter A.C."/>
            <person name="Peck M.W."/>
        </authorList>
    </citation>
    <scope>NUCLEOTIDE SEQUENCE [LARGE SCALE GENOMIC DNA]</scope>
    <source>
        <strain evidence="6 7">R1125/03</strain>
    </source>
</reference>
<dbReference type="PANTHER" id="PTHR47233">
    <property type="entry name" value="CHEMOTAXIS PROTEIN CHEV"/>
    <property type="match status" value="1"/>
</dbReference>
<dbReference type="Pfam" id="PF01584">
    <property type="entry name" value="CheW"/>
    <property type="match status" value="1"/>
</dbReference>
<dbReference type="InterPro" id="IPR001789">
    <property type="entry name" value="Sig_transdc_resp-reg_receiver"/>
</dbReference>
<keyword evidence="3" id="KW-0597">Phosphoprotein</keyword>
<dbReference type="EMBL" id="SGJP01000049">
    <property type="protein sequence ID" value="NFA61973.1"/>
    <property type="molecule type" value="Genomic_DNA"/>
</dbReference>
<sequence length="297" mass="33456">METNILLESGTGEVEVIEFLVNNKHYAINVIKVKEVIEVDNVTKVPQSNPAIEGLILCREKIFPLIDLSYILGQKCTAKKKFKTIICEFNKISVAFKIDDIVAVHRIGWDKILKPDDIAVNPLVIGNILLKDKIILLLDFEKIVTDINPSTGISEERIVNVDYKDRSHIKVFLADDSSLIRKLLKDTLTKAGFKKLTIFDDGKQTLDKLLEIVNKKGENFFEDVQVLITDIEMPQMDGHTLTRKIKEHPILKKLPVIIFSSLITDDLKHKGTSVGANAQLSKPDIGELVSIIDTYIE</sequence>
<dbReference type="Gene3D" id="2.40.50.180">
    <property type="entry name" value="CheA-289, Domain 4"/>
    <property type="match status" value="1"/>
</dbReference>
<organism evidence="6 7">
    <name type="scientific">Clostridium botulinum</name>
    <dbReference type="NCBI Taxonomy" id="1491"/>
    <lineage>
        <taxon>Bacteria</taxon>
        <taxon>Bacillati</taxon>
        <taxon>Bacillota</taxon>
        <taxon>Clostridia</taxon>
        <taxon>Eubacteriales</taxon>
        <taxon>Clostridiaceae</taxon>
        <taxon>Clostridium</taxon>
    </lineage>
</organism>
<proteinExistence type="predicted"/>
<dbReference type="Gene3D" id="3.40.50.2300">
    <property type="match status" value="1"/>
</dbReference>
<dbReference type="PROSITE" id="PS50110">
    <property type="entry name" value="RESPONSE_REGULATORY"/>
    <property type="match status" value="1"/>
</dbReference>
<dbReference type="PANTHER" id="PTHR47233:SF3">
    <property type="entry name" value="CHEMOTAXIS PROTEIN CHEV"/>
    <property type="match status" value="1"/>
</dbReference>